<reference evidence="1" key="2">
    <citation type="submission" date="2020-07" db="EMBL/GenBank/DDBJ databases">
        <authorList>
            <person name="Vera ALvarez R."/>
            <person name="Arias-Moreno D.M."/>
            <person name="Jimenez-Jacinto V."/>
            <person name="Jimenez-Bremont J.F."/>
            <person name="Swaminathan K."/>
            <person name="Moose S.P."/>
            <person name="Guerrero-Gonzalez M.L."/>
            <person name="Marino-Ramirez L."/>
            <person name="Landsman D."/>
            <person name="Rodriguez-Kessler M."/>
            <person name="Delgado-Sanchez P."/>
        </authorList>
    </citation>
    <scope>NUCLEOTIDE SEQUENCE</scope>
    <source>
        <tissue evidence="1">Cladode</tissue>
    </source>
</reference>
<dbReference type="AlphaFoldDB" id="A0A7C8YCN2"/>
<organism evidence="1">
    <name type="scientific">Opuntia streptacantha</name>
    <name type="common">Prickly pear cactus</name>
    <name type="synonym">Opuntia cardona</name>
    <dbReference type="NCBI Taxonomy" id="393608"/>
    <lineage>
        <taxon>Eukaryota</taxon>
        <taxon>Viridiplantae</taxon>
        <taxon>Streptophyta</taxon>
        <taxon>Embryophyta</taxon>
        <taxon>Tracheophyta</taxon>
        <taxon>Spermatophyta</taxon>
        <taxon>Magnoliopsida</taxon>
        <taxon>eudicotyledons</taxon>
        <taxon>Gunneridae</taxon>
        <taxon>Pentapetalae</taxon>
        <taxon>Caryophyllales</taxon>
        <taxon>Cactineae</taxon>
        <taxon>Cactaceae</taxon>
        <taxon>Opuntioideae</taxon>
        <taxon>Opuntia</taxon>
    </lineage>
</organism>
<evidence type="ECO:0000313" key="1">
    <source>
        <dbReference type="EMBL" id="MBA4614872.1"/>
    </source>
</evidence>
<name>A0A7C8YCN2_OPUST</name>
<sequence length="106" mass="12478">MKGRIAAAMRRRRRRTRWMGIRRRFDTPGLQRNGDAEIPILPLNRILRTSGFRRKRGTRRGILGERIGRFPTGNRPPLSPPFSPSVFSLLLQEFTTNFLVFFFPFF</sequence>
<accession>A0A7C8YCN2</accession>
<reference evidence="1" key="1">
    <citation type="journal article" date="2013" name="J. Plant Res.">
        <title>Effect of fungi and light on seed germination of three Opuntia species from semiarid lands of central Mexico.</title>
        <authorList>
            <person name="Delgado-Sanchez P."/>
            <person name="Jimenez-Bremont J.F."/>
            <person name="Guerrero-Gonzalez Mde L."/>
            <person name="Flores J."/>
        </authorList>
    </citation>
    <scope>NUCLEOTIDE SEQUENCE</scope>
    <source>
        <tissue evidence="1">Cladode</tissue>
    </source>
</reference>
<proteinExistence type="predicted"/>
<dbReference type="EMBL" id="GISG01004782">
    <property type="protein sequence ID" value="MBA4614872.1"/>
    <property type="molecule type" value="Transcribed_RNA"/>
</dbReference>
<protein>
    <submittedName>
        <fullName evidence="1">Uncharacterized protein</fullName>
    </submittedName>
</protein>